<dbReference type="AlphaFoldDB" id="A0A8J8T0B0"/>
<dbReference type="EMBL" id="RRYP01012828">
    <property type="protein sequence ID" value="TNV76863.1"/>
    <property type="molecule type" value="Genomic_DNA"/>
</dbReference>
<keyword evidence="3" id="KW-1185">Reference proteome</keyword>
<feature type="transmembrane region" description="Helical" evidence="1">
    <location>
        <begin position="143"/>
        <end position="162"/>
    </location>
</feature>
<comment type="caution">
    <text evidence="2">The sequence shown here is derived from an EMBL/GenBank/DDBJ whole genome shotgun (WGS) entry which is preliminary data.</text>
</comment>
<keyword evidence="1" id="KW-0472">Membrane</keyword>
<accession>A0A8J8T0B0</accession>
<keyword evidence="1" id="KW-0812">Transmembrane</keyword>
<keyword evidence="1" id="KW-1133">Transmembrane helix</keyword>
<organism evidence="2 3">
    <name type="scientific">Halteria grandinella</name>
    <dbReference type="NCBI Taxonomy" id="5974"/>
    <lineage>
        <taxon>Eukaryota</taxon>
        <taxon>Sar</taxon>
        <taxon>Alveolata</taxon>
        <taxon>Ciliophora</taxon>
        <taxon>Intramacronucleata</taxon>
        <taxon>Spirotrichea</taxon>
        <taxon>Stichotrichia</taxon>
        <taxon>Sporadotrichida</taxon>
        <taxon>Halteriidae</taxon>
        <taxon>Halteria</taxon>
    </lineage>
</organism>
<evidence type="ECO:0000313" key="3">
    <source>
        <dbReference type="Proteomes" id="UP000785679"/>
    </source>
</evidence>
<evidence type="ECO:0000256" key="1">
    <source>
        <dbReference type="SAM" id="Phobius"/>
    </source>
</evidence>
<dbReference type="Proteomes" id="UP000785679">
    <property type="component" value="Unassembled WGS sequence"/>
</dbReference>
<reference evidence="2" key="1">
    <citation type="submission" date="2019-06" db="EMBL/GenBank/DDBJ databases">
        <authorList>
            <person name="Zheng W."/>
        </authorList>
    </citation>
    <scope>NUCLEOTIDE SEQUENCE</scope>
    <source>
        <strain evidence="2">QDHG01</strain>
    </source>
</reference>
<evidence type="ECO:0000313" key="2">
    <source>
        <dbReference type="EMBL" id="TNV76863.1"/>
    </source>
</evidence>
<gene>
    <name evidence="2" type="ORF">FGO68_gene17486</name>
</gene>
<proteinExistence type="predicted"/>
<name>A0A8J8T0B0_HALGN</name>
<protein>
    <submittedName>
        <fullName evidence="2">Uncharacterized protein</fullName>
    </submittedName>
</protein>
<sequence length="166" mass="18875">MKFKSSKQVERQSSLHPKVSVACFLTNSLKERCRVFSLRLQASRLGLTIFMSSSPRVLRKSHSLSLEPSSLLASLCTQSALILPISNWHPHAARHLWSKNIVSRFVGLRQACAHFWLHLGFTWTLAIRLDQSSATGVTRRPKFMIILAAVLAQAWLMAWWRYSLSS</sequence>